<dbReference type="PANTHER" id="PTHR45947">
    <property type="entry name" value="SULFOQUINOVOSYL TRANSFERASE SQD2"/>
    <property type="match status" value="1"/>
</dbReference>
<evidence type="ECO:0000256" key="2">
    <source>
        <dbReference type="ARBA" id="ARBA00022679"/>
    </source>
</evidence>
<comment type="caution">
    <text evidence="4">The sequence shown here is derived from an EMBL/GenBank/DDBJ whole genome shotgun (WGS) entry which is preliminary data.</text>
</comment>
<dbReference type="InterPro" id="IPR028098">
    <property type="entry name" value="Glyco_trans_4-like_N"/>
</dbReference>
<keyword evidence="2 4" id="KW-0808">Transferase</keyword>
<keyword evidence="1 4" id="KW-0328">Glycosyltransferase</keyword>
<protein>
    <submittedName>
        <fullName evidence="4">Glycosyltransferase</fullName>
        <ecNumber evidence="4">2.4.-.-</ecNumber>
    </submittedName>
</protein>
<evidence type="ECO:0000313" key="5">
    <source>
        <dbReference type="Proteomes" id="UP001596072"/>
    </source>
</evidence>
<evidence type="ECO:0000313" key="4">
    <source>
        <dbReference type="EMBL" id="MFC5727694.1"/>
    </source>
</evidence>
<feature type="domain" description="Glycosyltransferase subfamily 4-like N-terminal" evidence="3">
    <location>
        <begin position="19"/>
        <end position="155"/>
    </location>
</feature>
<dbReference type="Pfam" id="PF13439">
    <property type="entry name" value="Glyco_transf_4"/>
    <property type="match status" value="1"/>
</dbReference>
<evidence type="ECO:0000259" key="3">
    <source>
        <dbReference type="Pfam" id="PF13439"/>
    </source>
</evidence>
<dbReference type="InterPro" id="IPR050194">
    <property type="entry name" value="Glycosyltransferase_grp1"/>
</dbReference>
<proteinExistence type="predicted"/>
<gene>
    <name evidence="4" type="ORF">ACFPQB_02100</name>
</gene>
<organism evidence="4 5">
    <name type="scientific">Nocardioides vastitatis</name>
    <dbReference type="NCBI Taxonomy" id="2568655"/>
    <lineage>
        <taxon>Bacteria</taxon>
        <taxon>Bacillati</taxon>
        <taxon>Actinomycetota</taxon>
        <taxon>Actinomycetes</taxon>
        <taxon>Propionibacteriales</taxon>
        <taxon>Nocardioidaceae</taxon>
        <taxon>Nocardioides</taxon>
    </lineage>
</organism>
<accession>A0ABW0Z9N6</accession>
<dbReference type="Proteomes" id="UP001596072">
    <property type="component" value="Unassembled WGS sequence"/>
</dbReference>
<dbReference type="Gene3D" id="3.40.50.2000">
    <property type="entry name" value="Glycogen Phosphorylase B"/>
    <property type="match status" value="2"/>
</dbReference>
<name>A0ABW0Z9N6_9ACTN</name>
<dbReference type="EMBL" id="JBHSNS010000001">
    <property type="protein sequence ID" value="MFC5727694.1"/>
    <property type="molecule type" value="Genomic_DNA"/>
</dbReference>
<evidence type="ECO:0000256" key="1">
    <source>
        <dbReference type="ARBA" id="ARBA00022676"/>
    </source>
</evidence>
<keyword evidence="5" id="KW-1185">Reference proteome</keyword>
<reference evidence="5" key="1">
    <citation type="journal article" date="2019" name="Int. J. Syst. Evol. Microbiol.">
        <title>The Global Catalogue of Microorganisms (GCM) 10K type strain sequencing project: providing services to taxonomists for standard genome sequencing and annotation.</title>
        <authorList>
            <consortium name="The Broad Institute Genomics Platform"/>
            <consortium name="The Broad Institute Genome Sequencing Center for Infectious Disease"/>
            <person name="Wu L."/>
            <person name="Ma J."/>
        </authorList>
    </citation>
    <scope>NUCLEOTIDE SEQUENCE [LARGE SCALE GENOMIC DNA]</scope>
    <source>
        <strain evidence="5">YIM 94188</strain>
    </source>
</reference>
<dbReference type="PANTHER" id="PTHR45947:SF3">
    <property type="entry name" value="SULFOQUINOVOSYL TRANSFERASE SQD2"/>
    <property type="match status" value="1"/>
</dbReference>
<dbReference type="EC" id="2.4.-.-" evidence="4"/>
<sequence>MRIVLVTETFYPAVDSTTTTLKATVDRLVDRGHSVRIVAPGPGLGSYRGCDVVRVRPLEPAGGQVRAAIESFSPDLVQVHSPRAVGRKALKHAARSGVPTIVVEQSPVLDLSADYWRAKIAERADRVVVTSPWMVQRAAELGVDAELWEPGVDPAAFTPALRDQWLHASWSRAKSKDGAQVVVGYLGGLNKQAGVRRLAALAAVRGIRPVLIGGGPERDWLARRLPGARFTGPLGISDLTVALPTLDVLVHPGEHETDCHALREAAASGVPIVAPRAGGAAHVVAHLETGVLYDPADPRDLARAVTAVAADPQRHLLGAAGRERALRRRWVEAVDELVATHYPAPAPIVA</sequence>
<dbReference type="GO" id="GO:0016757">
    <property type="term" value="F:glycosyltransferase activity"/>
    <property type="evidence" value="ECO:0007669"/>
    <property type="project" value="UniProtKB-KW"/>
</dbReference>
<dbReference type="RefSeq" id="WP_378526913.1">
    <property type="nucleotide sequence ID" value="NZ_JBHSNS010000001.1"/>
</dbReference>
<dbReference type="Pfam" id="PF13692">
    <property type="entry name" value="Glyco_trans_1_4"/>
    <property type="match status" value="1"/>
</dbReference>
<dbReference type="SUPFAM" id="SSF53756">
    <property type="entry name" value="UDP-Glycosyltransferase/glycogen phosphorylase"/>
    <property type="match status" value="1"/>
</dbReference>